<feature type="transmembrane region" description="Helical" evidence="1">
    <location>
        <begin position="6"/>
        <end position="25"/>
    </location>
</feature>
<feature type="transmembrane region" description="Helical" evidence="1">
    <location>
        <begin position="98"/>
        <end position="116"/>
    </location>
</feature>
<feature type="transmembrane region" description="Helical" evidence="1">
    <location>
        <begin position="32"/>
        <end position="53"/>
    </location>
</feature>
<keyword evidence="3" id="KW-1185">Reference proteome</keyword>
<keyword evidence="1" id="KW-1133">Transmembrane helix</keyword>
<evidence type="ECO:0000256" key="1">
    <source>
        <dbReference type="SAM" id="Phobius"/>
    </source>
</evidence>
<comment type="caution">
    <text evidence="2">The sequence shown here is derived from an EMBL/GenBank/DDBJ whole genome shotgun (WGS) entry which is preliminary data.</text>
</comment>
<dbReference type="Proteomes" id="UP000272481">
    <property type="component" value="Unassembled WGS sequence"/>
</dbReference>
<reference evidence="2 3" key="1">
    <citation type="submission" date="2018-12" db="EMBL/GenBank/DDBJ databases">
        <title>Comparitive functional genomics of dry heat resistant strains isolated from the viking spacecraft.</title>
        <authorList>
            <person name="Seuylemezian A."/>
            <person name="Vaishampayan P."/>
        </authorList>
    </citation>
    <scope>NUCLEOTIDE SEQUENCE [LARGE SCALE GENOMIC DNA]</scope>
    <source>
        <strain evidence="2 3">M6-11</strain>
    </source>
</reference>
<feature type="transmembrane region" description="Helical" evidence="1">
    <location>
        <begin position="73"/>
        <end position="91"/>
    </location>
</feature>
<dbReference type="EMBL" id="RWGW01000006">
    <property type="protein sequence ID" value="RSK34948.1"/>
    <property type="molecule type" value="Genomic_DNA"/>
</dbReference>
<dbReference type="RefSeq" id="WP_125903608.1">
    <property type="nucleotide sequence ID" value="NZ_JAPDFN010000004.1"/>
</dbReference>
<feature type="transmembrane region" description="Helical" evidence="1">
    <location>
        <begin position="128"/>
        <end position="146"/>
    </location>
</feature>
<proteinExistence type="predicted"/>
<protein>
    <submittedName>
        <fullName evidence="2">Uncharacterized protein</fullName>
    </submittedName>
</protein>
<keyword evidence="1" id="KW-0812">Transmembrane</keyword>
<accession>A0ABX9ZFC7</accession>
<keyword evidence="1" id="KW-0472">Membrane</keyword>
<feature type="transmembrane region" description="Helical" evidence="1">
    <location>
        <begin position="179"/>
        <end position="200"/>
    </location>
</feature>
<sequence length="207" mass="23013">MTAQMTTIGILVSSLGAGAWLVALLSDKKGQLSHAISIIADFLIFLWASKLALNVHHLIREPVAVLSRPADSAAFYTASLLTGIILVFRIWRDRSDPGILLFLLRLWFLSSFLFEFTEFVIGSHPANLINLFLYGGLSLFSVRKALPPDRLMVMSLLLWAAGGLSTLLIQPVLTMFGFLISPWFFLIFTVMAASVIKLLWKEGTLWT</sequence>
<gene>
    <name evidence="2" type="ORF">EJA12_04540</name>
</gene>
<organism evidence="2 3">
    <name type="scientific">Bhargavaea beijingensis</name>
    <dbReference type="NCBI Taxonomy" id="426756"/>
    <lineage>
        <taxon>Bacteria</taxon>
        <taxon>Bacillati</taxon>
        <taxon>Bacillota</taxon>
        <taxon>Bacilli</taxon>
        <taxon>Bacillales</taxon>
        <taxon>Caryophanaceae</taxon>
        <taxon>Bhargavaea</taxon>
    </lineage>
</organism>
<evidence type="ECO:0000313" key="3">
    <source>
        <dbReference type="Proteomes" id="UP000272481"/>
    </source>
</evidence>
<name>A0ABX9ZFC7_9BACL</name>
<feature type="transmembrane region" description="Helical" evidence="1">
    <location>
        <begin position="153"/>
        <end position="173"/>
    </location>
</feature>
<evidence type="ECO:0000313" key="2">
    <source>
        <dbReference type="EMBL" id="RSK34948.1"/>
    </source>
</evidence>